<keyword evidence="4 7" id="KW-0812">Transmembrane</keyword>
<accession>H5TR55</accession>
<gene>
    <name evidence="8" type="ORF">GOOTI_190_00050</name>
</gene>
<feature type="transmembrane region" description="Helical" evidence="7">
    <location>
        <begin position="558"/>
        <end position="577"/>
    </location>
</feature>
<keyword evidence="2" id="KW-0328">Glycosyltransferase</keyword>
<dbReference type="CDD" id="cd06423">
    <property type="entry name" value="CESA_like"/>
    <property type="match status" value="1"/>
</dbReference>
<evidence type="ECO:0000256" key="5">
    <source>
        <dbReference type="ARBA" id="ARBA00022989"/>
    </source>
</evidence>
<dbReference type="InterPro" id="IPR050321">
    <property type="entry name" value="Glycosyltr_2/OpgH_subfam"/>
</dbReference>
<dbReference type="GO" id="GO:0016757">
    <property type="term" value="F:glycosyltransferase activity"/>
    <property type="evidence" value="ECO:0007669"/>
    <property type="project" value="UniProtKB-KW"/>
</dbReference>
<evidence type="ECO:0000256" key="1">
    <source>
        <dbReference type="ARBA" id="ARBA00004141"/>
    </source>
</evidence>
<evidence type="ECO:0000256" key="6">
    <source>
        <dbReference type="ARBA" id="ARBA00023136"/>
    </source>
</evidence>
<organism evidence="8 9">
    <name type="scientific">Gordonia otitidis (strain DSM 44809 / CCUG 52243 / JCM 12355 / NBRC 100426 / IFM 10032)</name>
    <dbReference type="NCBI Taxonomy" id="1108044"/>
    <lineage>
        <taxon>Bacteria</taxon>
        <taxon>Bacillati</taxon>
        <taxon>Actinomycetota</taxon>
        <taxon>Actinomycetes</taxon>
        <taxon>Mycobacteriales</taxon>
        <taxon>Gordoniaceae</taxon>
        <taxon>Gordonia</taxon>
    </lineage>
</organism>
<dbReference type="GO" id="GO:0016020">
    <property type="term" value="C:membrane"/>
    <property type="evidence" value="ECO:0007669"/>
    <property type="project" value="UniProtKB-SubCell"/>
</dbReference>
<dbReference type="PANTHER" id="PTHR43867:SF2">
    <property type="entry name" value="CELLULOSE SYNTHASE CATALYTIC SUBUNIT A [UDP-FORMING]"/>
    <property type="match status" value="1"/>
</dbReference>
<feature type="transmembrane region" description="Helical" evidence="7">
    <location>
        <begin position="202"/>
        <end position="223"/>
    </location>
</feature>
<evidence type="ECO:0000256" key="4">
    <source>
        <dbReference type="ARBA" id="ARBA00022692"/>
    </source>
</evidence>
<comment type="subcellular location">
    <subcellularLocation>
        <location evidence="1">Membrane</location>
        <topology evidence="1">Multi-pass membrane protein</topology>
    </subcellularLocation>
</comment>
<dbReference type="AlphaFoldDB" id="H5TR55"/>
<name>H5TR55_GORO1</name>
<feature type="transmembrane region" description="Helical" evidence="7">
    <location>
        <begin position="229"/>
        <end position="247"/>
    </location>
</feature>
<evidence type="ECO:0000313" key="8">
    <source>
        <dbReference type="EMBL" id="GAB35963.1"/>
    </source>
</evidence>
<reference evidence="8" key="1">
    <citation type="submission" date="2012-02" db="EMBL/GenBank/DDBJ databases">
        <title>Whole genome shotgun sequence of Gordonia otitidis NBRC 100426.</title>
        <authorList>
            <person name="Yoshida I."/>
            <person name="Hosoyama A."/>
            <person name="Tsuchikane K."/>
            <person name="Katsumata H."/>
            <person name="Yamazaki S."/>
            <person name="Fujita N."/>
        </authorList>
    </citation>
    <scope>NUCLEOTIDE SEQUENCE [LARGE SCALE GENOMIC DNA]</scope>
    <source>
        <strain evidence="8">NBRC 100426</strain>
    </source>
</reference>
<dbReference type="STRING" id="1108044.GOOTI_190_00050"/>
<evidence type="ECO:0000313" key="9">
    <source>
        <dbReference type="Proteomes" id="UP000005038"/>
    </source>
</evidence>
<keyword evidence="9" id="KW-1185">Reference proteome</keyword>
<sequence length="672" mass="74672">MPAPPELARPPRHHHRPADDESEIEVVEALVSHLGQPVVSDSHKRERPRFLVVLTPGDHDEYGTLRDPALLRALAQGLRSEVAASLLHLENVWVDTEQHIVVALMSAKNARELRTRVTSICDSLTNVPWSLTDGSTHRVDLGAGYSRIPDTITADRAIEIASTTAKSAQQSLTRRDLVCLGPQRTAHHWTLLPSRLRLPLQIIAVLCLSTVGPFLIMRLTYAFGFDSATLFYVGVVVALAFTAILIWTESLHALTPMTLPPTPETRPPVATAIVAAYLPNEADTIVETLAHVLGQDYPGELQVILAYNSPVELPVEAQLRQLVRVHPELEILKVGDSTSKAQNVNAALQIARGEFIGVFDADHHPVPGSFTRAWHWIADGADVVQGHCVVRNGDDSLIARAVTIEFEQIYAVSHPGRSSLHDFGIFGGSNGYWRATTLRRVRMRVDRLTEDIDASIRSILTGASIVSDPGLISRELAPVTLSALWRQRMRWAQGWFQVSMRQLPSAMTCRSVSVRQRLGMFVLFAWREVYPWISPMIIGVLAFLWWRDGSLSWSSPLFLLTTLYTLAAGPIQIMFAWRLSVPEVRERKWWFVWYLLIASPIYNEWKNLVARVAQVKEIMGEHEWHVTPRGTMRAFVPSTAGDPQSGSTGVAPHRQIIAGAVTAPVTADRSLA</sequence>
<dbReference type="SUPFAM" id="SSF53448">
    <property type="entry name" value="Nucleotide-diphospho-sugar transferases"/>
    <property type="match status" value="1"/>
</dbReference>
<dbReference type="Pfam" id="PF13641">
    <property type="entry name" value="Glyco_tranf_2_3"/>
    <property type="match status" value="1"/>
</dbReference>
<keyword evidence="3" id="KW-0808">Transferase</keyword>
<dbReference type="PANTHER" id="PTHR43867">
    <property type="entry name" value="CELLULOSE SYNTHASE CATALYTIC SUBUNIT A [UDP-FORMING]"/>
    <property type="match status" value="1"/>
</dbReference>
<comment type="caution">
    <text evidence="8">The sequence shown here is derived from an EMBL/GenBank/DDBJ whole genome shotgun (WGS) entry which is preliminary data.</text>
</comment>
<feature type="transmembrane region" description="Helical" evidence="7">
    <location>
        <begin position="589"/>
        <end position="605"/>
    </location>
</feature>
<evidence type="ECO:0000256" key="2">
    <source>
        <dbReference type="ARBA" id="ARBA00022676"/>
    </source>
</evidence>
<dbReference type="InterPro" id="IPR029044">
    <property type="entry name" value="Nucleotide-diphossugar_trans"/>
</dbReference>
<dbReference type="Proteomes" id="UP000005038">
    <property type="component" value="Unassembled WGS sequence"/>
</dbReference>
<keyword evidence="6 7" id="KW-0472">Membrane</keyword>
<evidence type="ECO:0000256" key="7">
    <source>
        <dbReference type="SAM" id="Phobius"/>
    </source>
</evidence>
<dbReference type="EMBL" id="BAFB01000190">
    <property type="protein sequence ID" value="GAB35963.1"/>
    <property type="molecule type" value="Genomic_DNA"/>
</dbReference>
<evidence type="ECO:0000256" key="3">
    <source>
        <dbReference type="ARBA" id="ARBA00022679"/>
    </source>
</evidence>
<keyword evidence="5 7" id="KW-1133">Transmembrane helix</keyword>
<protein>
    <submittedName>
        <fullName evidence="8">Glycosyltransferase</fullName>
    </submittedName>
</protein>
<proteinExistence type="predicted"/>
<dbReference type="Gene3D" id="3.90.550.10">
    <property type="entry name" value="Spore Coat Polysaccharide Biosynthesis Protein SpsA, Chain A"/>
    <property type="match status" value="1"/>
</dbReference>
<feature type="transmembrane region" description="Helical" evidence="7">
    <location>
        <begin position="529"/>
        <end position="546"/>
    </location>
</feature>